<protein>
    <submittedName>
        <fullName evidence="2">Uncharacterized protein</fullName>
    </submittedName>
</protein>
<proteinExistence type="predicted"/>
<accession>A0ABD2CBF8</accession>
<dbReference type="Proteomes" id="UP001607303">
    <property type="component" value="Unassembled WGS sequence"/>
</dbReference>
<evidence type="ECO:0000256" key="1">
    <source>
        <dbReference type="SAM" id="MobiDB-lite"/>
    </source>
</evidence>
<name>A0ABD2CBF8_VESMC</name>
<feature type="compositionally biased region" description="Pro residues" evidence="1">
    <location>
        <begin position="87"/>
        <end position="100"/>
    </location>
</feature>
<reference evidence="2 3" key="1">
    <citation type="journal article" date="2024" name="Ann. Entomol. Soc. Am.">
        <title>Genomic analyses of the southern and eastern yellowjacket wasps (Hymenoptera: Vespidae) reveal evolutionary signatures of social life.</title>
        <authorList>
            <person name="Catto M.A."/>
            <person name="Caine P.B."/>
            <person name="Orr S.E."/>
            <person name="Hunt B.G."/>
            <person name="Goodisman M.A.D."/>
        </authorList>
    </citation>
    <scope>NUCLEOTIDE SEQUENCE [LARGE SCALE GENOMIC DNA]</scope>
    <source>
        <strain evidence="2">232</strain>
        <tissue evidence="2">Head and thorax</tissue>
    </source>
</reference>
<evidence type="ECO:0000313" key="2">
    <source>
        <dbReference type="EMBL" id="KAL2742387.1"/>
    </source>
</evidence>
<comment type="caution">
    <text evidence="2">The sequence shown here is derived from an EMBL/GenBank/DDBJ whole genome shotgun (WGS) entry which is preliminary data.</text>
</comment>
<dbReference type="AlphaFoldDB" id="A0ABD2CBF8"/>
<evidence type="ECO:0000313" key="3">
    <source>
        <dbReference type="Proteomes" id="UP001607303"/>
    </source>
</evidence>
<feature type="compositionally biased region" description="Basic and acidic residues" evidence="1">
    <location>
        <begin position="23"/>
        <end position="66"/>
    </location>
</feature>
<feature type="region of interest" description="Disordered" evidence="1">
    <location>
        <begin position="1"/>
        <end position="124"/>
    </location>
</feature>
<gene>
    <name evidence="2" type="ORF">V1477_010016</name>
</gene>
<dbReference type="EMBL" id="JAYRBN010000058">
    <property type="protein sequence ID" value="KAL2742387.1"/>
    <property type="molecule type" value="Genomic_DNA"/>
</dbReference>
<keyword evidence="3" id="KW-1185">Reference proteome</keyword>
<sequence>MLVEELDGNAPYRGFNWVGINVHGKDQFGSDKEEKESRKMKEDQECEDWDKGIHGRDTEDHQSETKKRGKSLLVARSNSSGSGNNKRPPPTPPSPSPSPTSPLSFPLGDGAEKFSSFKNKIGKR</sequence>
<organism evidence="2 3">
    <name type="scientific">Vespula maculifrons</name>
    <name type="common">Eastern yellow jacket</name>
    <name type="synonym">Wasp</name>
    <dbReference type="NCBI Taxonomy" id="7453"/>
    <lineage>
        <taxon>Eukaryota</taxon>
        <taxon>Metazoa</taxon>
        <taxon>Ecdysozoa</taxon>
        <taxon>Arthropoda</taxon>
        <taxon>Hexapoda</taxon>
        <taxon>Insecta</taxon>
        <taxon>Pterygota</taxon>
        <taxon>Neoptera</taxon>
        <taxon>Endopterygota</taxon>
        <taxon>Hymenoptera</taxon>
        <taxon>Apocrita</taxon>
        <taxon>Aculeata</taxon>
        <taxon>Vespoidea</taxon>
        <taxon>Vespidae</taxon>
        <taxon>Vespinae</taxon>
        <taxon>Vespula</taxon>
    </lineage>
</organism>